<evidence type="ECO:0000313" key="2">
    <source>
        <dbReference type="EMBL" id="CAD7628111.1"/>
    </source>
</evidence>
<keyword evidence="3" id="KW-1185">Reference proteome</keyword>
<gene>
    <name evidence="2" type="ORF">OSB1V03_LOCUS8533</name>
</gene>
<feature type="non-terminal residue" evidence="2">
    <location>
        <position position="1"/>
    </location>
</feature>
<keyword evidence="1" id="KW-0812">Transmembrane</keyword>
<dbReference type="EMBL" id="CAJPIZ010005372">
    <property type="protein sequence ID" value="CAG2108541.1"/>
    <property type="molecule type" value="Genomic_DNA"/>
</dbReference>
<evidence type="ECO:0000256" key="1">
    <source>
        <dbReference type="SAM" id="Phobius"/>
    </source>
</evidence>
<feature type="transmembrane region" description="Helical" evidence="1">
    <location>
        <begin position="20"/>
        <end position="40"/>
    </location>
</feature>
<accession>A0A7R9KRK3</accession>
<dbReference type="Proteomes" id="UP000759131">
    <property type="component" value="Unassembled WGS sequence"/>
</dbReference>
<name>A0A7R9KRK3_9ACAR</name>
<sequence>PQNVRPLRTVWSGSRVRRPTVWAVTGVSMITCFAMVSSTVPTARTRTGCRVCFTRRFSSRLLISGKQKRIWMYWLTRCSDGPEVDTNYH</sequence>
<evidence type="ECO:0000313" key="3">
    <source>
        <dbReference type="Proteomes" id="UP000759131"/>
    </source>
</evidence>
<dbReference type="EMBL" id="OC859947">
    <property type="protein sequence ID" value="CAD7628111.1"/>
    <property type="molecule type" value="Genomic_DNA"/>
</dbReference>
<organism evidence="2">
    <name type="scientific">Medioppia subpectinata</name>
    <dbReference type="NCBI Taxonomy" id="1979941"/>
    <lineage>
        <taxon>Eukaryota</taxon>
        <taxon>Metazoa</taxon>
        <taxon>Ecdysozoa</taxon>
        <taxon>Arthropoda</taxon>
        <taxon>Chelicerata</taxon>
        <taxon>Arachnida</taxon>
        <taxon>Acari</taxon>
        <taxon>Acariformes</taxon>
        <taxon>Sarcoptiformes</taxon>
        <taxon>Oribatida</taxon>
        <taxon>Brachypylina</taxon>
        <taxon>Oppioidea</taxon>
        <taxon>Oppiidae</taxon>
        <taxon>Medioppia</taxon>
    </lineage>
</organism>
<keyword evidence="1" id="KW-1133">Transmembrane helix</keyword>
<protein>
    <submittedName>
        <fullName evidence="2">Uncharacterized protein</fullName>
    </submittedName>
</protein>
<proteinExistence type="predicted"/>
<dbReference type="AlphaFoldDB" id="A0A7R9KRK3"/>
<reference evidence="2" key="1">
    <citation type="submission" date="2020-11" db="EMBL/GenBank/DDBJ databases">
        <authorList>
            <person name="Tran Van P."/>
        </authorList>
    </citation>
    <scope>NUCLEOTIDE SEQUENCE</scope>
</reference>
<keyword evidence="1" id="KW-0472">Membrane</keyword>